<dbReference type="Proteomes" id="UP000825935">
    <property type="component" value="Chromosome 36"/>
</dbReference>
<evidence type="ECO:0000256" key="6">
    <source>
        <dbReference type="ARBA" id="ARBA00022989"/>
    </source>
</evidence>
<reference evidence="10" key="1">
    <citation type="submission" date="2021-08" db="EMBL/GenBank/DDBJ databases">
        <title>WGS assembly of Ceratopteris richardii.</title>
        <authorList>
            <person name="Marchant D.B."/>
            <person name="Chen G."/>
            <person name="Jenkins J."/>
            <person name="Shu S."/>
            <person name="Leebens-Mack J."/>
            <person name="Grimwood J."/>
            <person name="Schmutz J."/>
            <person name="Soltis P."/>
            <person name="Soltis D."/>
            <person name="Chen Z.-H."/>
        </authorList>
    </citation>
    <scope>NUCLEOTIDE SEQUENCE</scope>
    <source>
        <strain evidence="10">Whitten #5841</strain>
        <tissue evidence="10">Leaf</tissue>
    </source>
</reference>
<keyword evidence="8 9" id="KW-0472">Membrane</keyword>
<dbReference type="GO" id="GO:0033179">
    <property type="term" value="C:proton-transporting V-type ATPase, V0 domain"/>
    <property type="evidence" value="ECO:0007669"/>
    <property type="project" value="InterPro"/>
</dbReference>
<evidence type="ECO:0000256" key="7">
    <source>
        <dbReference type="ARBA" id="ARBA00023065"/>
    </source>
</evidence>
<dbReference type="GO" id="GO:0046961">
    <property type="term" value="F:proton-transporting ATPase activity, rotational mechanism"/>
    <property type="evidence" value="ECO:0007669"/>
    <property type="project" value="InterPro"/>
</dbReference>
<comment type="subcellular location">
    <subcellularLocation>
        <location evidence="1">Endomembrane system</location>
        <topology evidence="1">Multi-pass membrane protein</topology>
    </subcellularLocation>
</comment>
<dbReference type="PANTHER" id="PTHR12263">
    <property type="entry name" value="VACUOLAR ATP SYNTHASE SUBUNIT H"/>
    <property type="match status" value="1"/>
</dbReference>
<comment type="caution">
    <text evidence="10">The sequence shown here is derived from an EMBL/GenBank/DDBJ whole genome shotgun (WGS) entry which is preliminary data.</text>
</comment>
<evidence type="ECO:0000256" key="3">
    <source>
        <dbReference type="ARBA" id="ARBA00022448"/>
    </source>
</evidence>
<dbReference type="InterPro" id="IPR008389">
    <property type="entry name" value="ATPase_V0-cplx_e1/e2_su"/>
</dbReference>
<evidence type="ECO:0000313" key="10">
    <source>
        <dbReference type="EMBL" id="KAH7281541.1"/>
    </source>
</evidence>
<dbReference type="OrthoDB" id="1508846at2759"/>
<gene>
    <name evidence="10" type="ORF">KP509_36G052800</name>
</gene>
<keyword evidence="5" id="KW-0375">Hydrogen ion transport</keyword>
<evidence type="ECO:0000256" key="2">
    <source>
        <dbReference type="ARBA" id="ARBA00008328"/>
    </source>
</evidence>
<evidence type="ECO:0000313" key="11">
    <source>
        <dbReference type="Proteomes" id="UP000825935"/>
    </source>
</evidence>
<protein>
    <submittedName>
        <fullName evidence="10">Uncharacterized protein</fullName>
    </submittedName>
</protein>
<evidence type="ECO:0000256" key="1">
    <source>
        <dbReference type="ARBA" id="ARBA00004127"/>
    </source>
</evidence>
<proteinExistence type="inferred from homology"/>
<dbReference type="AlphaFoldDB" id="A0A8T2QEC7"/>
<dbReference type="OMA" id="TSTICCW"/>
<evidence type="ECO:0000256" key="4">
    <source>
        <dbReference type="ARBA" id="ARBA00022692"/>
    </source>
</evidence>
<sequence>MGGGFLFLIVTLGFAAVGLLSSIAVPVVYNKGSSTNRLHVLLVITTIVCAWMMWAIVYLAQWKPLVNPILSES</sequence>
<dbReference type="PANTHER" id="PTHR12263:SF0">
    <property type="entry name" value="V-TYPE PROTON ATPASE SUBUNIT"/>
    <property type="match status" value="1"/>
</dbReference>
<dbReference type="EMBL" id="CM035441">
    <property type="protein sequence ID" value="KAH7281541.1"/>
    <property type="molecule type" value="Genomic_DNA"/>
</dbReference>
<keyword evidence="7" id="KW-0406">Ion transport</keyword>
<keyword evidence="3" id="KW-0813">Transport</keyword>
<organism evidence="10 11">
    <name type="scientific">Ceratopteris richardii</name>
    <name type="common">Triangle waterfern</name>
    <dbReference type="NCBI Taxonomy" id="49495"/>
    <lineage>
        <taxon>Eukaryota</taxon>
        <taxon>Viridiplantae</taxon>
        <taxon>Streptophyta</taxon>
        <taxon>Embryophyta</taxon>
        <taxon>Tracheophyta</taxon>
        <taxon>Polypodiopsida</taxon>
        <taxon>Polypodiidae</taxon>
        <taxon>Polypodiales</taxon>
        <taxon>Pteridineae</taxon>
        <taxon>Pteridaceae</taxon>
        <taxon>Parkerioideae</taxon>
        <taxon>Ceratopteris</taxon>
    </lineage>
</organism>
<evidence type="ECO:0000256" key="5">
    <source>
        <dbReference type="ARBA" id="ARBA00022781"/>
    </source>
</evidence>
<accession>A0A8T2QEC7</accession>
<comment type="similarity">
    <text evidence="2">Belongs to the V-ATPase e1/e2 subunit family.</text>
</comment>
<name>A0A8T2QEC7_CERRI</name>
<keyword evidence="4 9" id="KW-0812">Transmembrane</keyword>
<evidence type="ECO:0000256" key="8">
    <source>
        <dbReference type="ARBA" id="ARBA00023136"/>
    </source>
</evidence>
<feature type="transmembrane region" description="Helical" evidence="9">
    <location>
        <begin position="6"/>
        <end position="28"/>
    </location>
</feature>
<evidence type="ECO:0000256" key="9">
    <source>
        <dbReference type="SAM" id="Phobius"/>
    </source>
</evidence>
<dbReference type="GO" id="GO:0012505">
    <property type="term" value="C:endomembrane system"/>
    <property type="evidence" value="ECO:0007669"/>
    <property type="project" value="UniProtKB-SubCell"/>
</dbReference>
<keyword evidence="6 9" id="KW-1133">Transmembrane helix</keyword>
<feature type="transmembrane region" description="Helical" evidence="9">
    <location>
        <begin position="40"/>
        <end position="60"/>
    </location>
</feature>
<keyword evidence="11" id="KW-1185">Reference proteome</keyword>
<dbReference type="Pfam" id="PF05493">
    <property type="entry name" value="ATP_synt_H"/>
    <property type="match status" value="1"/>
</dbReference>